<evidence type="ECO:0000256" key="1">
    <source>
        <dbReference type="ARBA" id="ARBA00022679"/>
    </source>
</evidence>
<dbReference type="STRING" id="187304.B0E33_27120"/>
<proteinExistence type="predicted"/>
<feature type="domain" description="N-acetyltransferase" evidence="3">
    <location>
        <begin position="8"/>
        <end position="158"/>
    </location>
</feature>
<dbReference type="PANTHER" id="PTHR43877">
    <property type="entry name" value="AMINOALKYLPHOSPHONATE N-ACETYLTRANSFERASE-RELATED-RELATED"/>
    <property type="match status" value="1"/>
</dbReference>
<dbReference type="CDD" id="cd04301">
    <property type="entry name" value="NAT_SF"/>
    <property type="match status" value="1"/>
</dbReference>
<dbReference type="Gene3D" id="3.40.630.30">
    <property type="match status" value="1"/>
</dbReference>
<dbReference type="InterPro" id="IPR050832">
    <property type="entry name" value="Bact_Acetyltransf"/>
</dbReference>
<dbReference type="PROSITE" id="PS51186">
    <property type="entry name" value="GNAT"/>
    <property type="match status" value="1"/>
</dbReference>
<name>A0A0M6XZY3_9HYPH</name>
<dbReference type="InterPro" id="IPR016181">
    <property type="entry name" value="Acyl_CoA_acyltransferase"/>
</dbReference>
<evidence type="ECO:0000256" key="2">
    <source>
        <dbReference type="ARBA" id="ARBA00023315"/>
    </source>
</evidence>
<dbReference type="SUPFAM" id="SSF55729">
    <property type="entry name" value="Acyl-CoA N-acyltransferases (Nat)"/>
    <property type="match status" value="1"/>
</dbReference>
<protein>
    <submittedName>
        <fullName evidence="4">Putative acetyltransferase</fullName>
    </submittedName>
</protein>
<evidence type="ECO:0000313" key="5">
    <source>
        <dbReference type="Proteomes" id="UP000048926"/>
    </source>
</evidence>
<accession>A0A0M6XZY3</accession>
<sequence>MPASTDSLVIRSAKSEDFQGLCALYAQLISNDIATDDDFRLETFHQILTQQGVDLLVGELAGTLVATCMLIVVPNLTRGCAPFALVENVVTHADWRGSGIGKALLRAATDKAFSAGCFKVMLLSGSANKDAHRFYENLGFTTSKTGFELRAPGYPARN</sequence>
<dbReference type="PANTHER" id="PTHR43877:SF1">
    <property type="entry name" value="ACETYLTRANSFERASE"/>
    <property type="match status" value="1"/>
</dbReference>
<keyword evidence="5" id="KW-1185">Reference proteome</keyword>
<organism evidence="4 5">
    <name type="scientific">Roseibium aggregatum</name>
    <dbReference type="NCBI Taxonomy" id="187304"/>
    <lineage>
        <taxon>Bacteria</taxon>
        <taxon>Pseudomonadati</taxon>
        <taxon>Pseudomonadota</taxon>
        <taxon>Alphaproteobacteria</taxon>
        <taxon>Hyphomicrobiales</taxon>
        <taxon>Stappiaceae</taxon>
        <taxon>Roseibium</taxon>
    </lineage>
</organism>
<evidence type="ECO:0000259" key="3">
    <source>
        <dbReference type="PROSITE" id="PS51186"/>
    </source>
</evidence>
<reference evidence="5" key="1">
    <citation type="submission" date="2015-07" db="EMBL/GenBank/DDBJ databases">
        <authorList>
            <person name="Rodrigo-Torres Lidia"/>
            <person name="Arahal R.David."/>
        </authorList>
    </citation>
    <scope>NUCLEOTIDE SEQUENCE [LARGE SCALE GENOMIC DNA]</scope>
    <source>
        <strain evidence="5">CECT 4801</strain>
    </source>
</reference>
<dbReference type="OrthoDB" id="7595389at2"/>
<dbReference type="Pfam" id="PF00583">
    <property type="entry name" value="Acetyltransf_1"/>
    <property type="match status" value="1"/>
</dbReference>
<dbReference type="RefSeq" id="WP_055654133.1">
    <property type="nucleotide sequence ID" value="NZ_CXST01000001.1"/>
</dbReference>
<keyword evidence="2" id="KW-0012">Acyltransferase</keyword>
<gene>
    <name evidence="4" type="ORF">LAL4801_00594</name>
</gene>
<dbReference type="GO" id="GO:0016747">
    <property type="term" value="F:acyltransferase activity, transferring groups other than amino-acyl groups"/>
    <property type="evidence" value="ECO:0007669"/>
    <property type="project" value="InterPro"/>
</dbReference>
<dbReference type="Proteomes" id="UP000048926">
    <property type="component" value="Unassembled WGS sequence"/>
</dbReference>
<dbReference type="EMBL" id="CXST01000001">
    <property type="protein sequence ID" value="CTQ42169.1"/>
    <property type="molecule type" value="Genomic_DNA"/>
</dbReference>
<keyword evidence="1 4" id="KW-0808">Transferase</keyword>
<evidence type="ECO:0000313" key="4">
    <source>
        <dbReference type="EMBL" id="CTQ42169.1"/>
    </source>
</evidence>
<dbReference type="InterPro" id="IPR000182">
    <property type="entry name" value="GNAT_dom"/>
</dbReference>
<dbReference type="AlphaFoldDB" id="A0A0M6XZY3"/>